<dbReference type="RefSeq" id="WP_143919234.1">
    <property type="nucleotide sequence ID" value="NZ_VLNR01000155.1"/>
</dbReference>
<feature type="compositionally biased region" description="Basic and acidic residues" evidence="1">
    <location>
        <begin position="1"/>
        <end position="20"/>
    </location>
</feature>
<dbReference type="Proteomes" id="UP000318833">
    <property type="component" value="Unassembled WGS sequence"/>
</dbReference>
<protein>
    <submittedName>
        <fullName evidence="2">Uncharacterized protein</fullName>
    </submittedName>
</protein>
<evidence type="ECO:0000313" key="3">
    <source>
        <dbReference type="Proteomes" id="UP000318833"/>
    </source>
</evidence>
<organism evidence="2 3">
    <name type="scientific">Aquimarina algiphila</name>
    <dbReference type="NCBI Taxonomy" id="2047982"/>
    <lineage>
        <taxon>Bacteria</taxon>
        <taxon>Pseudomonadati</taxon>
        <taxon>Bacteroidota</taxon>
        <taxon>Flavobacteriia</taxon>
        <taxon>Flavobacteriales</taxon>
        <taxon>Flavobacteriaceae</taxon>
        <taxon>Aquimarina</taxon>
    </lineage>
</organism>
<keyword evidence="3" id="KW-1185">Reference proteome</keyword>
<comment type="caution">
    <text evidence="2">The sequence shown here is derived from an EMBL/GenBank/DDBJ whole genome shotgun (WGS) entry which is preliminary data.</text>
</comment>
<accession>A0A554VA27</accession>
<dbReference type="EMBL" id="VLNR01000155">
    <property type="protein sequence ID" value="TSE02601.1"/>
    <property type="molecule type" value="Genomic_DNA"/>
</dbReference>
<dbReference type="AlphaFoldDB" id="A0A554VA27"/>
<dbReference type="CDD" id="cd19958">
    <property type="entry name" value="pyocin_knob"/>
    <property type="match status" value="1"/>
</dbReference>
<sequence>MSERITYNEKTNPRPVEDRTQQATAEDFNEIKEVVNAHADDIEKSPSFSDIPSVVDDLISTVANAALSANQGVVLKGFIDQILSLLNSDDTTLDELQEIVNYIKQNKDDLQNLTIANIAGLPEEFIKVYNTIKDSFTASNIDIVLDWNTVSNNQPGTNIGLIRGNATNGPTPDDTILFYSLCFEYGSNDGTGVITQIAIPYGDAASLAKGLFYRGRNSDVWSAWIPLGSGGESGGSSTGLEMLTENGNAFWALVGRDPLNYGDRGAFAIDFSLSNNPSTTRGATGVGSVAFGTSDSPGLLSFAANGDNNSAGDYSASFNSDTDAEGYAGFSAGEGTSAPSYVEFSIGSYGTQYTAGSATEKVGTDRLFNAANGTSLAPSDAFTILKNGAMILHPVPKSSIASPVAGTFITDSDDANKIKFHDGTNWNVINMTPE</sequence>
<evidence type="ECO:0000313" key="2">
    <source>
        <dbReference type="EMBL" id="TSE02601.1"/>
    </source>
</evidence>
<dbReference type="OrthoDB" id="1242818at2"/>
<name>A0A554VA27_9FLAO</name>
<gene>
    <name evidence="2" type="ORF">FOF46_30730</name>
</gene>
<feature type="region of interest" description="Disordered" evidence="1">
    <location>
        <begin position="1"/>
        <end position="22"/>
    </location>
</feature>
<evidence type="ECO:0000256" key="1">
    <source>
        <dbReference type="SAM" id="MobiDB-lite"/>
    </source>
</evidence>
<proteinExistence type="predicted"/>
<reference evidence="2 3" key="1">
    <citation type="submission" date="2019-07" db="EMBL/GenBank/DDBJ databases">
        <title>The draft genome sequence of Aquimarina algiphila M91.</title>
        <authorList>
            <person name="Meng X."/>
        </authorList>
    </citation>
    <scope>NUCLEOTIDE SEQUENCE [LARGE SCALE GENOMIC DNA]</scope>
    <source>
        <strain evidence="2 3">M91</strain>
    </source>
</reference>